<dbReference type="AlphaFoldDB" id="A0A146M8Y6"/>
<protein>
    <recommendedName>
        <fullName evidence="2">RNase H type-1 domain-containing protein</fullName>
    </recommendedName>
</protein>
<dbReference type="SUPFAM" id="SSF53098">
    <property type="entry name" value="Ribonuclease H-like"/>
    <property type="match status" value="1"/>
</dbReference>
<evidence type="ECO:0000256" key="1">
    <source>
        <dbReference type="SAM" id="MobiDB-lite"/>
    </source>
</evidence>
<dbReference type="GO" id="GO:0004523">
    <property type="term" value="F:RNA-DNA hybrid ribonuclease activity"/>
    <property type="evidence" value="ECO:0007669"/>
    <property type="project" value="InterPro"/>
</dbReference>
<dbReference type="PROSITE" id="PS50879">
    <property type="entry name" value="RNASE_H_1"/>
    <property type="match status" value="1"/>
</dbReference>
<accession>A0A146M8Y6</accession>
<organism evidence="3">
    <name type="scientific">Lygus hesperus</name>
    <name type="common">Western plant bug</name>
    <dbReference type="NCBI Taxonomy" id="30085"/>
    <lineage>
        <taxon>Eukaryota</taxon>
        <taxon>Metazoa</taxon>
        <taxon>Ecdysozoa</taxon>
        <taxon>Arthropoda</taxon>
        <taxon>Hexapoda</taxon>
        <taxon>Insecta</taxon>
        <taxon>Pterygota</taxon>
        <taxon>Neoptera</taxon>
        <taxon>Paraneoptera</taxon>
        <taxon>Hemiptera</taxon>
        <taxon>Heteroptera</taxon>
        <taxon>Panheteroptera</taxon>
        <taxon>Cimicomorpha</taxon>
        <taxon>Miridae</taxon>
        <taxon>Mirini</taxon>
        <taxon>Lygus</taxon>
    </lineage>
</organism>
<dbReference type="EMBL" id="GDHC01002398">
    <property type="protein sequence ID" value="JAQ16231.1"/>
    <property type="molecule type" value="Transcribed_RNA"/>
</dbReference>
<evidence type="ECO:0000259" key="2">
    <source>
        <dbReference type="PROSITE" id="PS50879"/>
    </source>
</evidence>
<dbReference type="Gene3D" id="3.30.420.10">
    <property type="entry name" value="Ribonuclease H-like superfamily/Ribonuclease H"/>
    <property type="match status" value="1"/>
</dbReference>
<feature type="domain" description="RNase H type-1" evidence="2">
    <location>
        <begin position="62"/>
        <end position="198"/>
    </location>
</feature>
<name>A0A146M8Y6_LYGHE</name>
<feature type="region of interest" description="Disordered" evidence="1">
    <location>
        <begin position="65"/>
        <end position="91"/>
    </location>
</feature>
<gene>
    <name evidence="3" type="ORF">g.91984</name>
</gene>
<dbReference type="InterPro" id="IPR012337">
    <property type="entry name" value="RNaseH-like_sf"/>
</dbReference>
<dbReference type="InterPro" id="IPR036397">
    <property type="entry name" value="RNaseH_sf"/>
</dbReference>
<feature type="compositionally biased region" description="Basic and acidic residues" evidence="1">
    <location>
        <begin position="65"/>
        <end position="77"/>
    </location>
</feature>
<dbReference type="GO" id="GO:0003676">
    <property type="term" value="F:nucleic acid binding"/>
    <property type="evidence" value="ECO:0007669"/>
    <property type="project" value="InterPro"/>
</dbReference>
<proteinExistence type="predicted"/>
<sequence length="205" mass="22730">MTCLQLHNFGAEKLPVHIDRPAISSPCFVGYSKSTLVSMMNFHISTQDIATAEFLDSKYPRETTGDRLYTDGSKLEDGNTASADYRESDGTSDGLKLNKVTSVYNAELIAIANALQWMYEDPQSQNDAVVLSDSQSALQSLQNVKQGDNPPFIAQNIIRVVNDLKRDRGALIQFQWIPGHSHIHGNTVADITAKNGRHTDWYTAQ</sequence>
<dbReference type="Pfam" id="PF00075">
    <property type="entry name" value="RNase_H"/>
    <property type="match status" value="1"/>
</dbReference>
<reference evidence="3" key="1">
    <citation type="journal article" date="2016" name="Gigascience">
        <title>De novo construction of an expanded transcriptome assembly for the western tarnished plant bug, Lygus hesperus.</title>
        <authorList>
            <person name="Tassone E.E."/>
            <person name="Geib S.M."/>
            <person name="Hall B."/>
            <person name="Fabrick J.A."/>
            <person name="Brent C.S."/>
            <person name="Hull J.J."/>
        </authorList>
    </citation>
    <scope>NUCLEOTIDE SEQUENCE</scope>
</reference>
<dbReference type="InterPro" id="IPR002156">
    <property type="entry name" value="RNaseH_domain"/>
</dbReference>
<evidence type="ECO:0000313" key="3">
    <source>
        <dbReference type="EMBL" id="JAQ16231.1"/>
    </source>
</evidence>
<dbReference type="CDD" id="cd09276">
    <property type="entry name" value="Rnase_HI_RT_non_LTR"/>
    <property type="match status" value="1"/>
</dbReference>